<gene>
    <name evidence="1" type="ORF">Ciccas_009274</name>
</gene>
<comment type="caution">
    <text evidence="1">The sequence shown here is derived from an EMBL/GenBank/DDBJ whole genome shotgun (WGS) entry which is preliminary data.</text>
</comment>
<evidence type="ECO:0008006" key="3">
    <source>
        <dbReference type="Google" id="ProtNLM"/>
    </source>
</evidence>
<accession>A0ABD2PXQ5</accession>
<protein>
    <recommendedName>
        <fullName evidence="3">Fibronectin type-III domain-containing protein</fullName>
    </recommendedName>
</protein>
<name>A0ABD2PXQ5_9PLAT</name>
<organism evidence="1 2">
    <name type="scientific">Cichlidogyrus casuarinus</name>
    <dbReference type="NCBI Taxonomy" id="1844966"/>
    <lineage>
        <taxon>Eukaryota</taxon>
        <taxon>Metazoa</taxon>
        <taxon>Spiralia</taxon>
        <taxon>Lophotrochozoa</taxon>
        <taxon>Platyhelminthes</taxon>
        <taxon>Monogenea</taxon>
        <taxon>Monopisthocotylea</taxon>
        <taxon>Dactylogyridea</taxon>
        <taxon>Ancyrocephalidae</taxon>
        <taxon>Cichlidogyrus</taxon>
    </lineage>
</organism>
<dbReference type="EMBL" id="JBJKFK010001839">
    <property type="protein sequence ID" value="KAL3312139.1"/>
    <property type="molecule type" value="Genomic_DNA"/>
</dbReference>
<dbReference type="AlphaFoldDB" id="A0ABD2PXQ5"/>
<dbReference type="Proteomes" id="UP001626550">
    <property type="component" value="Unassembled WGS sequence"/>
</dbReference>
<keyword evidence="2" id="KW-1185">Reference proteome</keyword>
<sequence>MVLLTGYQVVDLYPGASYQYQVKAYLQGATEPTAISQWTSPYSTGTNNVYRRRLTGDLLTANSQILQWNADFANPQTNNYVALTQQLCSSVSTVIFYCATNIRKRFTNNKQVNYFICHPSIFSALYQ</sequence>
<evidence type="ECO:0000313" key="2">
    <source>
        <dbReference type="Proteomes" id="UP001626550"/>
    </source>
</evidence>
<proteinExistence type="predicted"/>
<reference evidence="1 2" key="1">
    <citation type="submission" date="2024-11" db="EMBL/GenBank/DDBJ databases">
        <title>Adaptive evolution of stress response genes in parasites aligns with host niche diversity.</title>
        <authorList>
            <person name="Hahn C."/>
            <person name="Resl P."/>
        </authorList>
    </citation>
    <scope>NUCLEOTIDE SEQUENCE [LARGE SCALE GENOMIC DNA]</scope>
    <source>
        <strain evidence="1">EGGRZ-B1_66</strain>
        <tissue evidence="1">Body</tissue>
    </source>
</reference>
<evidence type="ECO:0000313" key="1">
    <source>
        <dbReference type="EMBL" id="KAL3312139.1"/>
    </source>
</evidence>